<reference evidence="6 7" key="1">
    <citation type="submission" date="2021-06" db="EMBL/GenBank/DDBJ databases">
        <title>Complete genome of Haloferula helveola possessing various polysaccharide degrading enzymes.</title>
        <authorList>
            <person name="Takami H."/>
            <person name="Huang C."/>
            <person name="Hamasaki K."/>
        </authorList>
    </citation>
    <scope>NUCLEOTIDE SEQUENCE [LARGE SCALE GENOMIC DNA]</scope>
    <source>
        <strain evidence="6 7">CN-1</strain>
    </source>
</reference>
<evidence type="ECO:0000259" key="5">
    <source>
        <dbReference type="Pfam" id="PF25954"/>
    </source>
</evidence>
<protein>
    <submittedName>
        <fullName evidence="6">RND family efflux transporter, MFP subunit</fullName>
    </submittedName>
</protein>
<feature type="coiled-coil region" evidence="2">
    <location>
        <begin position="96"/>
        <end position="130"/>
    </location>
</feature>
<feature type="domain" description="Multidrug resistance protein MdtA-like barrel-sandwich hybrid" evidence="4">
    <location>
        <begin position="62"/>
        <end position="216"/>
    </location>
</feature>
<dbReference type="Proteomes" id="UP001374893">
    <property type="component" value="Chromosome"/>
</dbReference>
<organism evidence="6 7">
    <name type="scientific">Haloferula helveola</name>
    <dbReference type="NCBI Taxonomy" id="490095"/>
    <lineage>
        <taxon>Bacteria</taxon>
        <taxon>Pseudomonadati</taxon>
        <taxon>Verrucomicrobiota</taxon>
        <taxon>Verrucomicrobiia</taxon>
        <taxon>Verrucomicrobiales</taxon>
        <taxon>Verrucomicrobiaceae</taxon>
        <taxon>Haloferula</taxon>
    </lineage>
</organism>
<sequence>MVVLFILTVTAWFGWKALNDAKPDAGGKGGGGRPPSAVIFRPAEKREIVETLTATGTLRATRRAEVAAIESGAIESLSVDEGDAVEAGAVLAKIDARRLEAQLQEASAGLTSAKAELAQREAEQERAVQDEEMMRGLWDQRAVAEREYLDSLREMKVAEARTRAAKEMIEAAAKRLELLEVRQKDLEVRAPFAGRVVVRHTELGEWVSEGAPVVTLVSTGEAEAWLQLPERHASLLRETSPAQVELKFSGVGESISADKLTVIPEIDGGSRRFTLVAHIPDPENRLTPGSSVTATVPLGEAVPRVIVPTDAILTSYAGNYVFVPDRSGEGPPTAKRVDVQLLFERAGEAVLADGALEEGAEVIVEGNERLMPGAPIAPKPWVSKEAPPTAEKETAQAR</sequence>
<evidence type="ECO:0000256" key="1">
    <source>
        <dbReference type="ARBA" id="ARBA00009477"/>
    </source>
</evidence>
<dbReference type="InterPro" id="IPR006143">
    <property type="entry name" value="RND_pump_MFP"/>
</dbReference>
<comment type="similarity">
    <text evidence="1">Belongs to the membrane fusion protein (MFP) (TC 8.A.1) family.</text>
</comment>
<dbReference type="PANTHER" id="PTHR30469">
    <property type="entry name" value="MULTIDRUG RESISTANCE PROTEIN MDTA"/>
    <property type="match status" value="1"/>
</dbReference>
<evidence type="ECO:0000313" key="7">
    <source>
        <dbReference type="Proteomes" id="UP001374893"/>
    </source>
</evidence>
<feature type="domain" description="CusB-like beta-barrel" evidence="5">
    <location>
        <begin position="227"/>
        <end position="295"/>
    </location>
</feature>
<accession>A0ABN6H8N7</accession>
<dbReference type="NCBIfam" id="TIGR01730">
    <property type="entry name" value="RND_mfp"/>
    <property type="match status" value="1"/>
</dbReference>
<dbReference type="Gene3D" id="2.40.50.100">
    <property type="match status" value="1"/>
</dbReference>
<dbReference type="InterPro" id="IPR058792">
    <property type="entry name" value="Beta-barrel_RND_2"/>
</dbReference>
<evidence type="ECO:0000256" key="3">
    <source>
        <dbReference type="SAM" id="MobiDB-lite"/>
    </source>
</evidence>
<dbReference type="EMBL" id="AP024702">
    <property type="protein sequence ID" value="BCX48982.1"/>
    <property type="molecule type" value="Genomic_DNA"/>
</dbReference>
<dbReference type="Pfam" id="PF25954">
    <property type="entry name" value="Beta-barrel_RND_2"/>
    <property type="match status" value="1"/>
</dbReference>
<keyword evidence="2" id="KW-0175">Coiled coil</keyword>
<evidence type="ECO:0000259" key="4">
    <source>
        <dbReference type="Pfam" id="PF25917"/>
    </source>
</evidence>
<evidence type="ECO:0000313" key="6">
    <source>
        <dbReference type="EMBL" id="BCX48982.1"/>
    </source>
</evidence>
<evidence type="ECO:0000256" key="2">
    <source>
        <dbReference type="SAM" id="Coils"/>
    </source>
</evidence>
<proteinExistence type="inferred from homology"/>
<dbReference type="Gene3D" id="2.40.420.20">
    <property type="match status" value="1"/>
</dbReference>
<feature type="coiled-coil region" evidence="2">
    <location>
        <begin position="155"/>
        <end position="189"/>
    </location>
</feature>
<dbReference type="PANTHER" id="PTHR30469:SF15">
    <property type="entry name" value="HLYD FAMILY OF SECRETION PROTEINS"/>
    <property type="match status" value="1"/>
</dbReference>
<gene>
    <name evidence="6" type="ORF">HAHE_28900</name>
</gene>
<dbReference type="Gene3D" id="2.40.30.170">
    <property type="match status" value="1"/>
</dbReference>
<feature type="region of interest" description="Disordered" evidence="3">
    <location>
        <begin position="374"/>
        <end position="398"/>
    </location>
</feature>
<dbReference type="SUPFAM" id="SSF111369">
    <property type="entry name" value="HlyD-like secretion proteins"/>
    <property type="match status" value="1"/>
</dbReference>
<name>A0ABN6H8N7_9BACT</name>
<keyword evidence="7" id="KW-1185">Reference proteome</keyword>
<dbReference type="Pfam" id="PF25917">
    <property type="entry name" value="BSH_RND"/>
    <property type="match status" value="1"/>
</dbReference>
<dbReference type="Gene3D" id="1.10.287.470">
    <property type="entry name" value="Helix hairpin bin"/>
    <property type="match status" value="1"/>
</dbReference>
<dbReference type="InterPro" id="IPR058625">
    <property type="entry name" value="MdtA-like_BSH"/>
</dbReference>